<keyword evidence="2" id="KW-1185">Reference proteome</keyword>
<dbReference type="RefSeq" id="WP_198841541.1">
    <property type="nucleotide sequence ID" value="NZ_JAEHFJ010000005.1"/>
</dbReference>
<gene>
    <name evidence="1" type="ORF">JBL43_11270</name>
</gene>
<evidence type="ECO:0000313" key="1">
    <source>
        <dbReference type="EMBL" id="MBJ2174820.1"/>
    </source>
</evidence>
<accession>A0ABS0WS82</accession>
<proteinExistence type="predicted"/>
<organism evidence="1 2">
    <name type="scientific">Aureibaculum flavum</name>
    <dbReference type="NCBI Taxonomy" id="2795986"/>
    <lineage>
        <taxon>Bacteria</taxon>
        <taxon>Pseudomonadati</taxon>
        <taxon>Bacteroidota</taxon>
        <taxon>Flavobacteriia</taxon>
        <taxon>Flavobacteriales</taxon>
        <taxon>Flavobacteriaceae</taxon>
        <taxon>Aureibaculum</taxon>
    </lineage>
</organism>
<comment type="caution">
    <text evidence="1">The sequence shown here is derived from an EMBL/GenBank/DDBJ whole genome shotgun (WGS) entry which is preliminary data.</text>
</comment>
<protein>
    <recommendedName>
        <fullName evidence="3">DUF4252 domain-containing protein</fullName>
    </recommendedName>
</protein>
<reference evidence="1 2" key="1">
    <citation type="submission" date="2020-12" db="EMBL/GenBank/DDBJ databases">
        <title>Aureibaculum luteum sp. nov. and Aureibaculum flavum sp. nov., novel members of the family Flavobacteriaceae isolated from Antarctic intertidal sediments.</title>
        <authorList>
            <person name="He X."/>
            <person name="Zhang X."/>
        </authorList>
    </citation>
    <scope>NUCLEOTIDE SEQUENCE [LARGE SCALE GENOMIC DNA]</scope>
    <source>
        <strain evidence="1 2">A20</strain>
    </source>
</reference>
<evidence type="ECO:0008006" key="3">
    <source>
        <dbReference type="Google" id="ProtNLM"/>
    </source>
</evidence>
<evidence type="ECO:0000313" key="2">
    <source>
        <dbReference type="Proteomes" id="UP000623301"/>
    </source>
</evidence>
<dbReference type="EMBL" id="JAEHFJ010000005">
    <property type="protein sequence ID" value="MBJ2174820.1"/>
    <property type="molecule type" value="Genomic_DNA"/>
</dbReference>
<dbReference type="Proteomes" id="UP000623301">
    <property type="component" value="Unassembled WGS sequence"/>
</dbReference>
<name>A0ABS0WS82_9FLAO</name>
<sequence length="150" mass="17843">MKKLTIILLFITLCGYAQIDYKGLVKNLEDITFETDIKTHFKGIPFKEEYSQIEFSDERFLRFYDIIVDKVSFENNWGGRTMTMKLFNEKSDYNNIKTKLIELYGEPEINERSSSIFYEWKTDKVNTTLRIKTEEGIFTEFDELVVTLIQ</sequence>